<dbReference type="PANTHER" id="PTHR32440">
    <property type="entry name" value="PHOSPHATASE DCR2-RELATED-RELATED"/>
    <property type="match status" value="1"/>
</dbReference>
<reference evidence="4 5" key="1">
    <citation type="journal article" date="2024" name="bioRxiv">
        <title>Comparative genomics of Cryptococcus and Kwoniella reveals pathogenesis evolution and contrasting karyotype dynamics via intercentromeric recombination or chromosome fusion.</title>
        <authorList>
            <person name="Coelho M.A."/>
            <person name="David-Palma M."/>
            <person name="Shea T."/>
            <person name="Bowers K."/>
            <person name="McGinley-Smith S."/>
            <person name="Mohammad A.W."/>
            <person name="Gnirke A."/>
            <person name="Yurkov A.M."/>
            <person name="Nowrousian M."/>
            <person name="Sun S."/>
            <person name="Cuomo C.A."/>
            <person name="Heitman J."/>
        </authorList>
    </citation>
    <scope>NUCLEOTIDE SEQUENCE [LARGE SCALE GENOMIC DNA]</scope>
    <source>
        <strain evidence="4 5">CBS 13917</strain>
    </source>
</reference>
<dbReference type="InterPro" id="IPR004843">
    <property type="entry name" value="Calcineurin-like_PHP"/>
</dbReference>
<feature type="compositionally biased region" description="Basic and acidic residues" evidence="1">
    <location>
        <begin position="228"/>
        <end position="238"/>
    </location>
</feature>
<dbReference type="GeneID" id="92182701"/>
<evidence type="ECO:0000256" key="1">
    <source>
        <dbReference type="SAM" id="MobiDB-lite"/>
    </source>
</evidence>
<name>A0AAW0YM88_9TREE</name>
<dbReference type="GO" id="GO:0005737">
    <property type="term" value="C:cytoplasm"/>
    <property type="evidence" value="ECO:0007669"/>
    <property type="project" value="TreeGrafter"/>
</dbReference>
<dbReference type="EMBL" id="JBCAWK010000010">
    <property type="protein sequence ID" value="KAK8847584.1"/>
    <property type="molecule type" value="Genomic_DNA"/>
</dbReference>
<gene>
    <name evidence="4" type="ORF">IAR55_005443</name>
</gene>
<keyword evidence="2" id="KW-0472">Membrane</keyword>
<dbReference type="PANTHER" id="PTHR32440:SF0">
    <property type="entry name" value="PHOSPHATASE DCR2-RELATED"/>
    <property type="match status" value="1"/>
</dbReference>
<dbReference type="RefSeq" id="XP_066801102.1">
    <property type="nucleotide sequence ID" value="XM_066948534.1"/>
</dbReference>
<dbReference type="InterPro" id="IPR029052">
    <property type="entry name" value="Metallo-depent_PP-like"/>
</dbReference>
<feature type="transmembrane region" description="Helical" evidence="2">
    <location>
        <begin position="20"/>
        <end position="44"/>
    </location>
</feature>
<accession>A0AAW0YM88</accession>
<keyword evidence="2" id="KW-1133">Transmembrane helix</keyword>
<dbReference type="AlphaFoldDB" id="A0AAW0YM88"/>
<dbReference type="GO" id="GO:0004721">
    <property type="term" value="F:phosphoprotein phosphatase activity"/>
    <property type="evidence" value="ECO:0007669"/>
    <property type="project" value="TreeGrafter"/>
</dbReference>
<sequence>MPRLAPDYHYTGYRPPRFAYLRSFLPVLALILIFSFSLASYSLLSHFRSPATKQQIGWQSWDVVEVTTVSDEVDIGLGQGGNGTGKEEEFVPSIPLDDWDPLALHTTGLTEIAIRPCYFPPYVFPSYCAPVTTPELDKTRGKWVIVEKDLNLKTGLWYLNVYYRRTRRLDVELITDIRLASEPPPDDVKLELEGWTKADGDLHNGLWPSQDELRLWYKTKAQTWDDWKRRDRKRREGEEAQGGEEDSTETNGTTPDGAVEEVITEPETEGDTDWGYESDDIVTEIDVVYGDDDPFFGFERIQGGKVTETKVNKWESVDIAYRKGTPVAPRAKVPTFHADGAFKIMQIADLHYSVGNGECRDTDKSPCVGDPDTAAWLAEALDAEKPDLVVFSGDQLNGQQTSYDSRSVLAKFAKPVIDRQIPWCAVFGNHDGEIAEDTELQMRMLQNMPYSLARAGPKAVDGVGNYYIKLHSSDASNMHLFTLYFLDSHAYQKKTLPWAKADYDYIKTSQIDWYRNVSSGIKPIERPFKPDGVDDLGHIWSARSRPSRLPREETTLAKPNAMMWFHIPLPEAYNDADTSGFNGEALDLGSQMDGEGSSKHNSGFFYNGVKAAFETDDSSSDEEWYNTVKKTEVKVLSHGHCHNTDRCRRTDGVWMCFDGGSSFSGYGQLGFDRRVRIYKLSEYGEKVETYKRLSGGRVIDEQVLVGNGAADGVGEDPTTYR</sequence>
<feature type="domain" description="Calcineurin-like phosphoesterase" evidence="3">
    <location>
        <begin position="342"/>
        <end position="470"/>
    </location>
</feature>
<dbReference type="Gene3D" id="3.60.21.10">
    <property type="match status" value="1"/>
</dbReference>
<keyword evidence="2" id="KW-0812">Transmembrane</keyword>
<proteinExistence type="predicted"/>
<feature type="compositionally biased region" description="Acidic residues" evidence="1">
    <location>
        <begin position="258"/>
        <end position="276"/>
    </location>
</feature>
<evidence type="ECO:0000256" key="2">
    <source>
        <dbReference type="SAM" id="Phobius"/>
    </source>
</evidence>
<keyword evidence="5" id="KW-1185">Reference proteome</keyword>
<evidence type="ECO:0000313" key="5">
    <source>
        <dbReference type="Proteomes" id="UP001388673"/>
    </source>
</evidence>
<protein>
    <recommendedName>
        <fullName evidence="3">Calcineurin-like phosphoesterase domain-containing protein</fullName>
    </recommendedName>
</protein>
<evidence type="ECO:0000313" key="4">
    <source>
        <dbReference type="EMBL" id="KAK8847584.1"/>
    </source>
</evidence>
<dbReference type="Proteomes" id="UP001388673">
    <property type="component" value="Unassembled WGS sequence"/>
</dbReference>
<dbReference type="SUPFAM" id="SSF56300">
    <property type="entry name" value="Metallo-dependent phosphatases"/>
    <property type="match status" value="1"/>
</dbReference>
<feature type="compositionally biased region" description="Acidic residues" evidence="1">
    <location>
        <begin position="239"/>
        <end position="248"/>
    </location>
</feature>
<feature type="region of interest" description="Disordered" evidence="1">
    <location>
        <begin position="228"/>
        <end position="276"/>
    </location>
</feature>
<dbReference type="Pfam" id="PF00149">
    <property type="entry name" value="Metallophos"/>
    <property type="match status" value="1"/>
</dbReference>
<dbReference type="CDD" id="cd07383">
    <property type="entry name" value="MPP_Dcr2"/>
    <property type="match status" value="1"/>
</dbReference>
<comment type="caution">
    <text evidence="4">The sequence shown here is derived from an EMBL/GenBank/DDBJ whole genome shotgun (WGS) entry which is preliminary data.</text>
</comment>
<organism evidence="4 5">
    <name type="scientific">Kwoniella newhampshirensis</name>
    <dbReference type="NCBI Taxonomy" id="1651941"/>
    <lineage>
        <taxon>Eukaryota</taxon>
        <taxon>Fungi</taxon>
        <taxon>Dikarya</taxon>
        <taxon>Basidiomycota</taxon>
        <taxon>Agaricomycotina</taxon>
        <taxon>Tremellomycetes</taxon>
        <taxon>Tremellales</taxon>
        <taxon>Cryptococcaceae</taxon>
        <taxon>Kwoniella</taxon>
    </lineage>
</organism>
<dbReference type="KEGG" id="kne:92182701"/>
<evidence type="ECO:0000259" key="3">
    <source>
        <dbReference type="Pfam" id="PF00149"/>
    </source>
</evidence>